<feature type="transmembrane region" description="Helical" evidence="6">
    <location>
        <begin position="92"/>
        <end position="117"/>
    </location>
</feature>
<dbReference type="InterPro" id="IPR015414">
    <property type="entry name" value="TMEM64"/>
</dbReference>
<comment type="subcellular location">
    <subcellularLocation>
        <location evidence="1 6">Cell membrane</location>
        <topology evidence="1 6">Multi-pass membrane protein</topology>
    </subcellularLocation>
</comment>
<dbReference type="EMBL" id="CP101462">
    <property type="protein sequence ID" value="UTT43435.1"/>
    <property type="molecule type" value="Genomic_DNA"/>
</dbReference>
<dbReference type="PANTHER" id="PTHR12677">
    <property type="entry name" value="GOLGI APPARATUS MEMBRANE PROTEIN TVP38-RELATED"/>
    <property type="match status" value="1"/>
</dbReference>
<dbReference type="PANTHER" id="PTHR12677:SF59">
    <property type="entry name" value="GOLGI APPARATUS MEMBRANE PROTEIN TVP38-RELATED"/>
    <property type="match status" value="1"/>
</dbReference>
<keyword evidence="9" id="KW-1185">Reference proteome</keyword>
<comment type="similarity">
    <text evidence="6">Belongs to the TVP38/TMEM64 family.</text>
</comment>
<evidence type="ECO:0000256" key="5">
    <source>
        <dbReference type="ARBA" id="ARBA00023136"/>
    </source>
</evidence>
<evidence type="ECO:0000256" key="6">
    <source>
        <dbReference type="RuleBase" id="RU366058"/>
    </source>
</evidence>
<evidence type="ECO:0000256" key="3">
    <source>
        <dbReference type="ARBA" id="ARBA00022692"/>
    </source>
</evidence>
<feature type="transmembrane region" description="Helical" evidence="6">
    <location>
        <begin position="194"/>
        <end position="215"/>
    </location>
</feature>
<dbReference type="InterPro" id="IPR032816">
    <property type="entry name" value="VTT_dom"/>
</dbReference>
<dbReference type="Pfam" id="PF09335">
    <property type="entry name" value="VTT_dom"/>
    <property type="match status" value="1"/>
</dbReference>
<evidence type="ECO:0000313" key="9">
    <source>
        <dbReference type="Proteomes" id="UP001060325"/>
    </source>
</evidence>
<organism evidence="8 9">
    <name type="scientific">Exiguobacterium aurantiacum</name>
    <dbReference type="NCBI Taxonomy" id="33987"/>
    <lineage>
        <taxon>Bacteria</taxon>
        <taxon>Bacillati</taxon>
        <taxon>Bacillota</taxon>
        <taxon>Bacilli</taxon>
        <taxon>Bacillales</taxon>
        <taxon>Bacillales Family XII. Incertae Sedis</taxon>
        <taxon>Exiguobacterium</taxon>
    </lineage>
</organism>
<feature type="transmembrane region" description="Helical" evidence="6">
    <location>
        <begin position="168"/>
        <end position="188"/>
    </location>
</feature>
<evidence type="ECO:0000313" key="8">
    <source>
        <dbReference type="EMBL" id="UTT43435.1"/>
    </source>
</evidence>
<feature type="transmembrane region" description="Helical" evidence="6">
    <location>
        <begin position="137"/>
        <end position="156"/>
    </location>
</feature>
<feature type="domain" description="VTT" evidence="7">
    <location>
        <begin position="72"/>
        <end position="188"/>
    </location>
</feature>
<proteinExistence type="inferred from homology"/>
<keyword evidence="5 6" id="KW-0472">Membrane</keyword>
<gene>
    <name evidence="8" type="ORF">NMQ00_02735</name>
</gene>
<name>A0ABY5FPK2_9BACL</name>
<keyword evidence="4 6" id="KW-1133">Transmembrane helix</keyword>
<evidence type="ECO:0000256" key="1">
    <source>
        <dbReference type="ARBA" id="ARBA00004651"/>
    </source>
</evidence>
<evidence type="ECO:0000259" key="7">
    <source>
        <dbReference type="Pfam" id="PF09335"/>
    </source>
</evidence>
<dbReference type="RefSeq" id="WP_255177821.1">
    <property type="nucleotide sequence ID" value="NZ_CP101462.1"/>
</dbReference>
<feature type="transmembrane region" description="Helical" evidence="6">
    <location>
        <begin position="20"/>
        <end position="38"/>
    </location>
</feature>
<keyword evidence="3 6" id="KW-0812">Transmembrane</keyword>
<reference evidence="8" key="1">
    <citation type="submission" date="2022-07" db="EMBL/GenBank/DDBJ databases">
        <title>Complete genome of CX2.</title>
        <authorList>
            <person name="Cao G."/>
        </authorList>
    </citation>
    <scope>NUCLEOTIDE SEQUENCE</scope>
    <source>
        <strain evidence="8">CX2</strain>
    </source>
</reference>
<protein>
    <recommendedName>
        <fullName evidence="6">TVP38/TMEM64 family membrane protein</fullName>
    </recommendedName>
</protein>
<feature type="transmembrane region" description="Helical" evidence="6">
    <location>
        <begin position="58"/>
        <end position="85"/>
    </location>
</feature>
<evidence type="ECO:0000256" key="2">
    <source>
        <dbReference type="ARBA" id="ARBA00022475"/>
    </source>
</evidence>
<keyword evidence="2 6" id="KW-1003">Cell membrane</keyword>
<sequence length="228" mass="25339">MKKRLIDSKGMIRVPRWLKLSLMLAVFGSIFYITHVHYELRPSDVRDIVLSFGWWGPVVFFLIYAIGPLIFLPTSVLSLGAGLAFGVWPGVLYILFGATAAAVTGYVMARLFGRSVLKVESYPWSEKLFTQMEQRGFLYVFILRLIPLVSFDLLSYAGGIAKVKFKSFILATVLGMIPGTLAYSFLGASLASGSITLVVIAALVFVTLIGVTYYFREPVKRWLGLTTD</sequence>
<evidence type="ECO:0000256" key="4">
    <source>
        <dbReference type="ARBA" id="ARBA00022989"/>
    </source>
</evidence>
<accession>A0ABY5FPK2</accession>
<dbReference type="Proteomes" id="UP001060325">
    <property type="component" value="Chromosome"/>
</dbReference>